<comment type="domain">
    <text evidence="11">The N-terminal domain is essential for RNAP assembly and basal transcription, whereas the C-terminal domain is involved in interaction with transcriptional regulators and with upstream promoter elements.</text>
</comment>
<keyword evidence="6 11" id="KW-0548">Nucleotidyltransferase</keyword>
<dbReference type="Pfam" id="PF01193">
    <property type="entry name" value="RNA_pol_L"/>
    <property type="match status" value="1"/>
</dbReference>
<organism evidence="13 14">
    <name type="scientific">Candidatus Dojkabacteria bacterium</name>
    <dbReference type="NCBI Taxonomy" id="2099670"/>
    <lineage>
        <taxon>Bacteria</taxon>
        <taxon>Candidatus Dojkabacteria</taxon>
    </lineage>
</organism>
<comment type="similarity">
    <text evidence="1 11">Belongs to the RNA polymerase alpha chain family.</text>
</comment>
<evidence type="ECO:0000256" key="1">
    <source>
        <dbReference type="ARBA" id="ARBA00007123"/>
    </source>
</evidence>
<dbReference type="Gene3D" id="3.30.1360.10">
    <property type="entry name" value="RNA polymerase, RBP11-like subunit"/>
    <property type="match status" value="1"/>
</dbReference>
<comment type="subunit">
    <text evidence="11">Homodimer. The RNAP catalytic core consists of 2 alpha, 1 beta, 1 beta' and 1 omega subunit. When a sigma factor is associated with the core the holoenzyme is formed, which can initiate transcription.</text>
</comment>
<dbReference type="SUPFAM" id="SSF47789">
    <property type="entry name" value="C-terminal domain of RNA polymerase alpha subunit"/>
    <property type="match status" value="1"/>
</dbReference>
<dbReference type="Pfam" id="PF01000">
    <property type="entry name" value="RNA_pol_A_bac"/>
    <property type="match status" value="1"/>
</dbReference>
<dbReference type="GO" id="GO:0046983">
    <property type="term" value="F:protein dimerization activity"/>
    <property type="evidence" value="ECO:0007669"/>
    <property type="project" value="InterPro"/>
</dbReference>
<dbReference type="GO" id="GO:0003677">
    <property type="term" value="F:DNA binding"/>
    <property type="evidence" value="ECO:0007669"/>
    <property type="project" value="UniProtKB-UniRule"/>
</dbReference>
<dbReference type="EC" id="2.7.7.6" evidence="2 11"/>
<evidence type="ECO:0000256" key="5">
    <source>
        <dbReference type="ARBA" id="ARBA00022679"/>
    </source>
</evidence>
<keyword evidence="7 11" id="KW-0804">Transcription</keyword>
<keyword evidence="4 11" id="KW-0240">DNA-directed RNA polymerase</keyword>
<gene>
    <name evidence="11" type="primary">rpoA</name>
    <name evidence="13" type="ORF">KC675_02530</name>
</gene>
<accession>A0A955I8V0</accession>
<dbReference type="InterPro" id="IPR036603">
    <property type="entry name" value="RBP11-like"/>
</dbReference>
<evidence type="ECO:0000256" key="3">
    <source>
        <dbReference type="ARBA" id="ARBA00015972"/>
    </source>
</evidence>
<evidence type="ECO:0000256" key="6">
    <source>
        <dbReference type="ARBA" id="ARBA00022695"/>
    </source>
</evidence>
<dbReference type="InterPro" id="IPR011263">
    <property type="entry name" value="DNA-dir_RNA_pol_RpoA/D/Rpb3"/>
</dbReference>
<dbReference type="CDD" id="cd06928">
    <property type="entry name" value="RNAP_alpha_NTD"/>
    <property type="match status" value="1"/>
</dbReference>
<proteinExistence type="inferred from homology"/>
<dbReference type="InterPro" id="IPR011773">
    <property type="entry name" value="DNA-dir_RpoA"/>
</dbReference>
<dbReference type="SMART" id="SM00662">
    <property type="entry name" value="RPOLD"/>
    <property type="match status" value="1"/>
</dbReference>
<dbReference type="GO" id="GO:0005737">
    <property type="term" value="C:cytoplasm"/>
    <property type="evidence" value="ECO:0007669"/>
    <property type="project" value="UniProtKB-ARBA"/>
</dbReference>
<dbReference type="InterPro" id="IPR011262">
    <property type="entry name" value="DNA-dir_RNA_pol_insert"/>
</dbReference>
<feature type="domain" description="DNA-directed RNA polymerase RpoA/D/Rpb3-type" evidence="12">
    <location>
        <begin position="18"/>
        <end position="227"/>
    </location>
</feature>
<keyword evidence="5 11" id="KW-0808">Transferase</keyword>
<feature type="region of interest" description="Alpha N-terminal domain (alpha-NTD)" evidence="11">
    <location>
        <begin position="1"/>
        <end position="236"/>
    </location>
</feature>
<dbReference type="GO" id="GO:0000428">
    <property type="term" value="C:DNA-directed RNA polymerase complex"/>
    <property type="evidence" value="ECO:0007669"/>
    <property type="project" value="UniProtKB-KW"/>
</dbReference>
<reference evidence="13" key="1">
    <citation type="submission" date="2020-04" db="EMBL/GenBank/DDBJ databases">
        <authorList>
            <person name="Zhang T."/>
        </authorList>
    </citation>
    <scope>NUCLEOTIDE SEQUENCE</scope>
    <source>
        <strain evidence="13">HKST-UBA15</strain>
    </source>
</reference>
<comment type="caution">
    <text evidence="13">The sequence shown here is derived from an EMBL/GenBank/DDBJ whole genome shotgun (WGS) entry which is preliminary data.</text>
</comment>
<evidence type="ECO:0000256" key="4">
    <source>
        <dbReference type="ARBA" id="ARBA00022478"/>
    </source>
</evidence>
<evidence type="ECO:0000256" key="9">
    <source>
        <dbReference type="ARBA" id="ARBA00033070"/>
    </source>
</evidence>
<sequence>MISLDKFKVKVVKDDPGLGQIQIGPLPSGYGHTLGNTLRRILLSSVPGAAVTSVKIDGVKHEYTSMDNVQEDVIFVILKLKNLALKKYSDDPTTLTLNVKGSKDKVTVVTANDFDVPSDVEIINKDLEITTLTGETSLKLEVIVENGVGYSYADEEKRKEIGVIPVDSNFSPVNRVDVNITKARLGEYTDLDQIDLDIYTNATVTASEALLKAGEIYDEMANRLLAQFGGDPILAEENIIKEEADHEQTEDKILVSQLNLSTRLTNALLNSGISDLRGLAGLPREEVANFKGMGKKSMTELEEIMADKGLTFEIN</sequence>
<evidence type="ECO:0000313" key="13">
    <source>
        <dbReference type="EMBL" id="MCA9380034.1"/>
    </source>
</evidence>
<evidence type="ECO:0000256" key="7">
    <source>
        <dbReference type="ARBA" id="ARBA00023163"/>
    </source>
</evidence>
<evidence type="ECO:0000256" key="2">
    <source>
        <dbReference type="ARBA" id="ARBA00012418"/>
    </source>
</evidence>
<dbReference type="SUPFAM" id="SSF56553">
    <property type="entry name" value="Insert subdomain of RNA polymerase alpha subunit"/>
    <property type="match status" value="1"/>
</dbReference>
<dbReference type="EMBL" id="JAGQLL010000025">
    <property type="protein sequence ID" value="MCA9380034.1"/>
    <property type="molecule type" value="Genomic_DNA"/>
</dbReference>
<dbReference type="NCBIfam" id="NF003519">
    <property type="entry name" value="PRK05182.2-5"/>
    <property type="match status" value="1"/>
</dbReference>
<dbReference type="HAMAP" id="MF_00059">
    <property type="entry name" value="RNApol_bact_RpoA"/>
    <property type="match status" value="1"/>
</dbReference>
<name>A0A955I8V0_9BACT</name>
<reference evidence="13" key="2">
    <citation type="journal article" date="2021" name="Microbiome">
        <title>Successional dynamics and alternative stable states in a saline activated sludge microbial community over 9 years.</title>
        <authorList>
            <person name="Wang Y."/>
            <person name="Ye J."/>
            <person name="Ju F."/>
            <person name="Liu L."/>
            <person name="Boyd J.A."/>
            <person name="Deng Y."/>
            <person name="Parks D.H."/>
            <person name="Jiang X."/>
            <person name="Yin X."/>
            <person name="Woodcroft B.J."/>
            <person name="Tyson G.W."/>
            <person name="Hugenholtz P."/>
            <person name="Polz M.F."/>
            <person name="Zhang T."/>
        </authorList>
    </citation>
    <scope>NUCLEOTIDE SEQUENCE</scope>
    <source>
        <strain evidence="13">HKST-UBA15</strain>
    </source>
</reference>
<evidence type="ECO:0000256" key="10">
    <source>
        <dbReference type="ARBA" id="ARBA00048552"/>
    </source>
</evidence>
<dbReference type="AlphaFoldDB" id="A0A955I8V0"/>
<dbReference type="InterPro" id="IPR011260">
    <property type="entry name" value="RNAP_asu_C"/>
</dbReference>
<dbReference type="Gene3D" id="2.170.120.12">
    <property type="entry name" value="DNA-directed RNA polymerase, insert domain"/>
    <property type="match status" value="1"/>
</dbReference>
<dbReference type="InterPro" id="IPR036643">
    <property type="entry name" value="RNApol_insert_sf"/>
</dbReference>
<evidence type="ECO:0000256" key="8">
    <source>
        <dbReference type="ARBA" id="ARBA00032524"/>
    </source>
</evidence>
<dbReference type="Proteomes" id="UP000745577">
    <property type="component" value="Unassembled WGS sequence"/>
</dbReference>
<evidence type="ECO:0000259" key="12">
    <source>
        <dbReference type="SMART" id="SM00662"/>
    </source>
</evidence>
<dbReference type="SUPFAM" id="SSF55257">
    <property type="entry name" value="RBP11-like subunits of RNA polymerase"/>
    <property type="match status" value="1"/>
</dbReference>
<protein>
    <recommendedName>
        <fullName evidence="3 11">DNA-directed RNA polymerase subunit alpha</fullName>
        <shortName evidence="11">RNAP subunit alpha</shortName>
        <ecNumber evidence="2 11">2.7.7.6</ecNumber>
    </recommendedName>
    <alternativeName>
        <fullName evidence="9 11">RNA polymerase subunit alpha</fullName>
    </alternativeName>
    <alternativeName>
        <fullName evidence="8 11">Transcriptase subunit alpha</fullName>
    </alternativeName>
</protein>
<dbReference type="NCBIfam" id="TIGR02027">
    <property type="entry name" value="rpoA"/>
    <property type="match status" value="1"/>
</dbReference>
<dbReference type="FunFam" id="2.170.120.12:FF:000001">
    <property type="entry name" value="DNA-directed RNA polymerase subunit alpha"/>
    <property type="match status" value="1"/>
</dbReference>
<comment type="function">
    <text evidence="11">DNA-dependent RNA polymerase catalyzes the transcription of DNA into RNA using the four ribonucleoside triphosphates as substrates.</text>
</comment>
<dbReference type="GO" id="GO:0006351">
    <property type="term" value="P:DNA-templated transcription"/>
    <property type="evidence" value="ECO:0007669"/>
    <property type="project" value="UniProtKB-UniRule"/>
</dbReference>
<feature type="region of interest" description="Alpha C-terminal domain (alpha-CTD)" evidence="11">
    <location>
        <begin position="251"/>
        <end position="315"/>
    </location>
</feature>
<evidence type="ECO:0000313" key="14">
    <source>
        <dbReference type="Proteomes" id="UP000745577"/>
    </source>
</evidence>
<evidence type="ECO:0000256" key="11">
    <source>
        <dbReference type="HAMAP-Rule" id="MF_00059"/>
    </source>
</evidence>
<comment type="catalytic activity">
    <reaction evidence="10 11">
        <text>RNA(n) + a ribonucleoside 5'-triphosphate = RNA(n+1) + diphosphate</text>
        <dbReference type="Rhea" id="RHEA:21248"/>
        <dbReference type="Rhea" id="RHEA-COMP:14527"/>
        <dbReference type="Rhea" id="RHEA-COMP:17342"/>
        <dbReference type="ChEBI" id="CHEBI:33019"/>
        <dbReference type="ChEBI" id="CHEBI:61557"/>
        <dbReference type="ChEBI" id="CHEBI:140395"/>
        <dbReference type="EC" id="2.7.7.6"/>
    </reaction>
</comment>
<dbReference type="Gene3D" id="1.10.150.20">
    <property type="entry name" value="5' to 3' exonuclease, C-terminal subdomain"/>
    <property type="match status" value="1"/>
</dbReference>
<dbReference type="GO" id="GO:0003899">
    <property type="term" value="F:DNA-directed RNA polymerase activity"/>
    <property type="evidence" value="ECO:0007669"/>
    <property type="project" value="UniProtKB-UniRule"/>
</dbReference>
<dbReference type="Pfam" id="PF03118">
    <property type="entry name" value="RNA_pol_A_CTD"/>
    <property type="match status" value="1"/>
</dbReference>